<gene>
    <name evidence="1" type="ORF">Sjap_011995</name>
</gene>
<protein>
    <submittedName>
        <fullName evidence="1">Uncharacterized protein</fullName>
    </submittedName>
</protein>
<comment type="caution">
    <text evidence="1">The sequence shown here is derived from an EMBL/GenBank/DDBJ whole genome shotgun (WGS) entry which is preliminary data.</text>
</comment>
<dbReference type="EMBL" id="JBBNAE010000004">
    <property type="protein sequence ID" value="KAK9131508.1"/>
    <property type="molecule type" value="Genomic_DNA"/>
</dbReference>
<reference evidence="1 2" key="1">
    <citation type="submission" date="2024-01" db="EMBL/GenBank/DDBJ databases">
        <title>Genome assemblies of Stephania.</title>
        <authorList>
            <person name="Yang L."/>
        </authorList>
    </citation>
    <scope>NUCLEOTIDE SEQUENCE [LARGE SCALE GENOMIC DNA]</scope>
    <source>
        <strain evidence="1">QJT</strain>
        <tissue evidence="1">Leaf</tissue>
    </source>
</reference>
<keyword evidence="2" id="KW-1185">Reference proteome</keyword>
<proteinExistence type="predicted"/>
<dbReference type="AlphaFoldDB" id="A0AAP0JEG8"/>
<dbReference type="Proteomes" id="UP001417504">
    <property type="component" value="Unassembled WGS sequence"/>
</dbReference>
<evidence type="ECO:0000313" key="1">
    <source>
        <dbReference type="EMBL" id="KAK9131508.1"/>
    </source>
</evidence>
<organism evidence="1 2">
    <name type="scientific">Stephania japonica</name>
    <dbReference type="NCBI Taxonomy" id="461633"/>
    <lineage>
        <taxon>Eukaryota</taxon>
        <taxon>Viridiplantae</taxon>
        <taxon>Streptophyta</taxon>
        <taxon>Embryophyta</taxon>
        <taxon>Tracheophyta</taxon>
        <taxon>Spermatophyta</taxon>
        <taxon>Magnoliopsida</taxon>
        <taxon>Ranunculales</taxon>
        <taxon>Menispermaceae</taxon>
        <taxon>Menispermoideae</taxon>
        <taxon>Cissampelideae</taxon>
        <taxon>Stephania</taxon>
    </lineage>
</organism>
<accession>A0AAP0JEG8</accession>
<sequence length="77" mass="7750">MISFANSKQQTALEHLLQLSNSLKSITVIMRAGDLTVEGVEDGDEEGVVIVGGDEGGVKGDLGGGGGVADLGASSQY</sequence>
<evidence type="ECO:0000313" key="2">
    <source>
        <dbReference type="Proteomes" id="UP001417504"/>
    </source>
</evidence>
<name>A0AAP0JEG8_9MAGN</name>